<comment type="caution">
    <text evidence="7">The sequence shown here is derived from an EMBL/GenBank/DDBJ whole genome shotgun (WGS) entry which is preliminary data.</text>
</comment>
<dbReference type="GO" id="GO:1990904">
    <property type="term" value="C:ribonucleoprotein complex"/>
    <property type="evidence" value="ECO:0007669"/>
    <property type="project" value="TreeGrafter"/>
</dbReference>
<dbReference type="InterPro" id="IPR039539">
    <property type="entry name" value="Ras_GTPase_bind_prot"/>
</dbReference>
<dbReference type="InterPro" id="IPR002075">
    <property type="entry name" value="NTF2_dom"/>
</dbReference>
<evidence type="ECO:0000256" key="1">
    <source>
        <dbReference type="ARBA" id="ARBA00022884"/>
    </source>
</evidence>
<dbReference type="Pfam" id="PF02136">
    <property type="entry name" value="NTF2"/>
    <property type="match status" value="1"/>
</dbReference>
<evidence type="ECO:0000256" key="2">
    <source>
        <dbReference type="PROSITE-ProRule" id="PRU00176"/>
    </source>
</evidence>
<feature type="region of interest" description="Disordered" evidence="4">
    <location>
        <begin position="324"/>
        <end position="370"/>
    </location>
</feature>
<feature type="domain" description="NTF2" evidence="6">
    <location>
        <begin position="38"/>
        <end position="154"/>
    </location>
</feature>
<feature type="compositionally biased region" description="Low complexity" evidence="4">
    <location>
        <begin position="326"/>
        <end position="340"/>
    </location>
</feature>
<dbReference type="InterPro" id="IPR018222">
    <property type="entry name" value="Nuclear_transport_factor_2_euk"/>
</dbReference>
<dbReference type="SMART" id="SM00360">
    <property type="entry name" value="RRM"/>
    <property type="match status" value="1"/>
</dbReference>
<evidence type="ECO:0000256" key="3">
    <source>
        <dbReference type="SAM" id="Coils"/>
    </source>
</evidence>
<evidence type="ECO:0000313" key="8">
    <source>
        <dbReference type="Proteomes" id="UP000027361"/>
    </source>
</evidence>
<dbReference type="PANTHER" id="PTHR10693">
    <property type="entry name" value="RAS GTPASE-ACTIVATING PROTEIN-BINDING PROTEIN"/>
    <property type="match status" value="1"/>
</dbReference>
<dbReference type="InterPro" id="IPR035979">
    <property type="entry name" value="RBD_domain_sf"/>
</dbReference>
<evidence type="ECO:0008006" key="9">
    <source>
        <dbReference type="Google" id="ProtNLM"/>
    </source>
</evidence>
<dbReference type="PANTHER" id="PTHR10693:SF20">
    <property type="entry name" value="AT27578P"/>
    <property type="match status" value="1"/>
</dbReference>
<dbReference type="FunFam" id="3.10.450.50:FF:000003">
    <property type="entry name" value="Nuclear transport factor 2 family protein"/>
    <property type="match status" value="1"/>
</dbReference>
<dbReference type="GO" id="GO:0005829">
    <property type="term" value="C:cytosol"/>
    <property type="evidence" value="ECO:0007669"/>
    <property type="project" value="TreeGrafter"/>
</dbReference>
<dbReference type="STRING" id="1037660.A0A066VHN3"/>
<dbReference type="SUPFAM" id="SSF54427">
    <property type="entry name" value="NTF2-like"/>
    <property type="match status" value="1"/>
</dbReference>
<dbReference type="Pfam" id="PF00076">
    <property type="entry name" value="RRM_1"/>
    <property type="match status" value="1"/>
</dbReference>
<feature type="region of interest" description="Disordered" evidence="4">
    <location>
        <begin position="1"/>
        <end position="31"/>
    </location>
</feature>
<proteinExistence type="predicted"/>
<dbReference type="InterPro" id="IPR000504">
    <property type="entry name" value="RRM_dom"/>
</dbReference>
<feature type="region of interest" description="Disordered" evidence="4">
    <location>
        <begin position="217"/>
        <end position="307"/>
    </location>
</feature>
<name>A0A066VHN3_TILAU</name>
<feature type="region of interest" description="Disordered" evidence="4">
    <location>
        <begin position="436"/>
        <end position="475"/>
    </location>
</feature>
<dbReference type="HOGENOM" id="CLU_022209_2_1_1"/>
<dbReference type="CDD" id="cd00780">
    <property type="entry name" value="NTF2"/>
    <property type="match status" value="1"/>
</dbReference>
<dbReference type="GO" id="GO:1990861">
    <property type="term" value="C:Ubp3-Bre5 deubiquitination complex"/>
    <property type="evidence" value="ECO:0007669"/>
    <property type="project" value="TreeGrafter"/>
</dbReference>
<evidence type="ECO:0000313" key="7">
    <source>
        <dbReference type="EMBL" id="KDN38095.1"/>
    </source>
</evidence>
<dbReference type="GeneID" id="25267070"/>
<dbReference type="Proteomes" id="UP000027361">
    <property type="component" value="Unassembled WGS sequence"/>
</dbReference>
<dbReference type="AlphaFoldDB" id="A0A066VHN3"/>
<evidence type="ECO:0000256" key="4">
    <source>
        <dbReference type="SAM" id="MobiDB-lite"/>
    </source>
</evidence>
<evidence type="ECO:0000259" key="5">
    <source>
        <dbReference type="PROSITE" id="PS50102"/>
    </source>
</evidence>
<feature type="compositionally biased region" description="Polar residues" evidence="4">
    <location>
        <begin position="229"/>
        <end position="240"/>
    </location>
</feature>
<feature type="compositionally biased region" description="Low complexity" evidence="4">
    <location>
        <begin position="347"/>
        <end position="360"/>
    </location>
</feature>
<dbReference type="PROSITE" id="PS50102">
    <property type="entry name" value="RRM"/>
    <property type="match status" value="1"/>
</dbReference>
<protein>
    <recommendedName>
        <fullName evidence="9">NTF2-domain-containing protein</fullName>
    </recommendedName>
</protein>
<sequence length="475" mass="49976">MTSNGTAHSQNGAGAQASAAPASSNASSGNKQADPSEVGWLFVPQYYLLLNQDPQRLHRFYTKRSTLIHGVEQEDTTPCFGQQAIHSKILSLDFQDCKVFVSSVDSQSSANGGIVIQVLGEMSNKDGPWRKFAQTFFLAEQPNGYFVLNDIFRYLKDEEETEEEVQEVDDALNDELADAEKKSGVVHHDVDVTVALQEGDKEYLPSADTLRASLPVATQAEQSDEEPENQQASIAEQMASTDEPAPETQSAAPAANRVAAEPSPAPPASTSTAAAAKKSDSAPTSQSASSAPAPAKPSAPKTWASLAASSANKWTENVASNARGITTAPKPSAPAARAPSAAPPAAPSATSRTSAPAATPGRPHRGDEEASVFVKNVNADRVKTEALQKVLSSFGNVLNLHMIPQKACAFADFATADDAKRAISASQENGGISIDGWTVSVEEKRKHDKPAGTGRGQSDRGSFHGNAGRGRGRGN</sequence>
<dbReference type="GO" id="GO:0034517">
    <property type="term" value="P:ribophagy"/>
    <property type="evidence" value="ECO:0007669"/>
    <property type="project" value="TreeGrafter"/>
</dbReference>
<dbReference type="OrthoDB" id="339151at2759"/>
<feature type="domain" description="RRM" evidence="5">
    <location>
        <begin position="370"/>
        <end position="446"/>
    </location>
</feature>
<accession>A0A066VHN3</accession>
<dbReference type="RefSeq" id="XP_013240603.1">
    <property type="nucleotide sequence ID" value="XM_013385149.1"/>
</dbReference>
<organism evidence="7 8">
    <name type="scientific">Tilletiaria anomala (strain ATCC 24038 / CBS 436.72 / UBC 951)</name>
    <dbReference type="NCBI Taxonomy" id="1037660"/>
    <lineage>
        <taxon>Eukaryota</taxon>
        <taxon>Fungi</taxon>
        <taxon>Dikarya</taxon>
        <taxon>Basidiomycota</taxon>
        <taxon>Ustilaginomycotina</taxon>
        <taxon>Exobasidiomycetes</taxon>
        <taxon>Georgefischeriales</taxon>
        <taxon>Tilletiariaceae</taxon>
        <taxon>Tilletiaria</taxon>
    </lineage>
</organism>
<dbReference type="GO" id="GO:0003729">
    <property type="term" value="F:mRNA binding"/>
    <property type="evidence" value="ECO:0007669"/>
    <property type="project" value="TreeGrafter"/>
</dbReference>
<dbReference type="InParanoid" id="A0A066VHN3"/>
<feature type="coiled-coil region" evidence="3">
    <location>
        <begin position="155"/>
        <end position="182"/>
    </location>
</feature>
<keyword evidence="8" id="KW-1185">Reference proteome</keyword>
<reference evidence="7 8" key="1">
    <citation type="submission" date="2014-05" db="EMBL/GenBank/DDBJ databases">
        <title>Draft genome sequence of a rare smut relative, Tilletiaria anomala UBC 951.</title>
        <authorList>
            <consortium name="DOE Joint Genome Institute"/>
            <person name="Toome M."/>
            <person name="Kuo A."/>
            <person name="Henrissat B."/>
            <person name="Lipzen A."/>
            <person name="Tritt A."/>
            <person name="Yoshinaga Y."/>
            <person name="Zane M."/>
            <person name="Barry K."/>
            <person name="Grigoriev I.V."/>
            <person name="Spatafora J.W."/>
            <person name="Aimea M.C."/>
        </authorList>
    </citation>
    <scope>NUCLEOTIDE SEQUENCE [LARGE SCALE GENOMIC DNA]</scope>
    <source>
        <strain evidence="7 8">UBC 951</strain>
    </source>
</reference>
<dbReference type="InterPro" id="IPR012677">
    <property type="entry name" value="Nucleotide-bd_a/b_plait_sf"/>
</dbReference>
<evidence type="ECO:0000259" key="6">
    <source>
        <dbReference type="PROSITE" id="PS50177"/>
    </source>
</evidence>
<feature type="compositionally biased region" description="Low complexity" evidence="4">
    <location>
        <begin position="9"/>
        <end position="30"/>
    </location>
</feature>
<keyword evidence="3" id="KW-0175">Coiled coil</keyword>
<dbReference type="CDD" id="cd00590">
    <property type="entry name" value="RRM_SF"/>
    <property type="match status" value="1"/>
</dbReference>
<feature type="compositionally biased region" description="Low complexity" evidence="4">
    <location>
        <begin position="251"/>
        <end position="305"/>
    </location>
</feature>
<dbReference type="InterPro" id="IPR032710">
    <property type="entry name" value="NTF2-like_dom_sf"/>
</dbReference>
<dbReference type="OMA" id="RPRGNAY"/>
<dbReference type="GO" id="GO:0016579">
    <property type="term" value="P:protein deubiquitination"/>
    <property type="evidence" value="ECO:0007669"/>
    <property type="project" value="TreeGrafter"/>
</dbReference>
<dbReference type="Gene3D" id="3.10.450.50">
    <property type="match status" value="1"/>
</dbReference>
<dbReference type="FunCoup" id="A0A066VHN3">
    <property type="interactions" value="248"/>
</dbReference>
<dbReference type="EMBL" id="JMSN01000124">
    <property type="protein sequence ID" value="KDN38095.1"/>
    <property type="molecule type" value="Genomic_DNA"/>
</dbReference>
<dbReference type="SUPFAM" id="SSF54928">
    <property type="entry name" value="RNA-binding domain, RBD"/>
    <property type="match status" value="1"/>
</dbReference>
<gene>
    <name evidence="7" type="ORF">K437DRAFT_291867</name>
</gene>
<dbReference type="Gene3D" id="3.30.70.330">
    <property type="match status" value="1"/>
</dbReference>
<keyword evidence="1 2" id="KW-0694">RNA-binding</keyword>
<dbReference type="PROSITE" id="PS50177">
    <property type="entry name" value="NTF2_DOMAIN"/>
    <property type="match status" value="1"/>
</dbReference>